<dbReference type="HOGENOM" id="CLU_070119_0_0_1"/>
<dbReference type="Proteomes" id="UP000017559">
    <property type="component" value="Unassembled WGS sequence"/>
</dbReference>
<organism evidence="1 2">
    <name type="scientific">Moniliophthora roreri (strain MCA 2997)</name>
    <name type="common">Cocoa frosty pod rot fungus</name>
    <name type="synonym">Crinipellis roreri</name>
    <dbReference type="NCBI Taxonomy" id="1381753"/>
    <lineage>
        <taxon>Eukaryota</taxon>
        <taxon>Fungi</taxon>
        <taxon>Dikarya</taxon>
        <taxon>Basidiomycota</taxon>
        <taxon>Agaricomycotina</taxon>
        <taxon>Agaricomycetes</taxon>
        <taxon>Agaricomycetidae</taxon>
        <taxon>Agaricales</taxon>
        <taxon>Marasmiineae</taxon>
        <taxon>Marasmiaceae</taxon>
        <taxon>Moniliophthora</taxon>
    </lineage>
</organism>
<keyword evidence="2" id="KW-1185">Reference proteome</keyword>
<evidence type="ECO:0000313" key="1">
    <source>
        <dbReference type="EMBL" id="ESK97363.1"/>
    </source>
</evidence>
<name>V2XDU1_MONRO</name>
<proteinExistence type="predicted"/>
<dbReference type="OrthoDB" id="3259136at2759"/>
<protein>
    <recommendedName>
        <fullName evidence="3">F-box domain-containing protein</fullName>
    </recommendedName>
</protein>
<comment type="caution">
    <text evidence="1">The sequence shown here is derived from an EMBL/GenBank/DDBJ whole genome shotgun (WGS) entry which is preliminary data.</text>
</comment>
<reference evidence="1 2" key="1">
    <citation type="journal article" date="2014" name="BMC Genomics">
        <title>Genome and secretome analysis of the hemibiotrophic fungal pathogen, Moniliophthora roreri, which causes frosty pod rot disease of cacao: mechanisms of the biotrophic and necrotrophic phases.</title>
        <authorList>
            <person name="Meinhardt L.W."/>
            <person name="Costa G.G.L."/>
            <person name="Thomazella D.P.T."/>
            <person name="Teixeira P.J.P.L."/>
            <person name="Carazzolle M.F."/>
            <person name="Schuster S.C."/>
            <person name="Carlson J.E."/>
            <person name="Guiltinan M.J."/>
            <person name="Mieczkowski P."/>
            <person name="Farmer A."/>
            <person name="Ramaraj T."/>
            <person name="Crozier J."/>
            <person name="Davis R.E."/>
            <person name="Shao J."/>
            <person name="Melnick R.L."/>
            <person name="Pereira G.A.G."/>
            <person name="Bailey B.A."/>
        </authorList>
    </citation>
    <scope>NUCLEOTIDE SEQUENCE [LARGE SCALE GENOMIC DNA]</scope>
    <source>
        <strain evidence="1 2">MCA 2997</strain>
    </source>
</reference>
<accession>V2XDU1</accession>
<dbReference type="EMBL" id="AWSO01000027">
    <property type="protein sequence ID" value="ESK97363.1"/>
    <property type="molecule type" value="Genomic_DNA"/>
</dbReference>
<sequence>MTMSRTLTVTRAPNSRPRRLSLSLITPRAPPPLLNLPAELVFEILELSLQTNKPSNITTVCKTISSFLDIILYRTVVLNSNDTVNLFYRTTLSKTSSFLSTHVKHVVLTFAPDHSSLQFRRIRDILPACTGLRSLSLPSGYELDSALTLVRAVNSDVLSELIVHSHEGLLSQSRLGLQQHSVCNASLSHLRISEPGDGFISPRSVLSSFGPLPHLTHLQLSRRINSNEQNDRLFIDDLDTILKDRPDLKVLVVSIFPLPWTPAGTDVTQSSIWNMVESLAMLDRRLVLRKGEYKEWDAEWDGVRRANMGEASDFWTSVRNEMVVL</sequence>
<evidence type="ECO:0008006" key="3">
    <source>
        <dbReference type="Google" id="ProtNLM"/>
    </source>
</evidence>
<gene>
    <name evidence="1" type="ORF">Moror_17794</name>
</gene>
<dbReference type="KEGG" id="mrr:Moror_17794"/>
<evidence type="ECO:0000313" key="2">
    <source>
        <dbReference type="Proteomes" id="UP000017559"/>
    </source>
</evidence>
<dbReference type="AlphaFoldDB" id="V2XDU1"/>